<reference evidence="2" key="1">
    <citation type="submission" date="2020-10" db="EMBL/GenBank/DDBJ databases">
        <authorList>
            <person name="Gilroy R."/>
        </authorList>
    </citation>
    <scope>NUCLEOTIDE SEQUENCE</scope>
    <source>
        <strain evidence="2">20514</strain>
    </source>
</reference>
<sequence>MATKINEISQLVPRNSLLFSSWLSAKGIDRKAQTLYVRSGWLERIAPGVYKFAGAEPTAYSAIASYVSQLGKKCHVAASSALDLRGYSHFIAMGKPTAYVISENNTRLPNWMMEREWDMIIKHSISAIFGRDGLGLETVSVDRHILTISSPERAFMECLNMSPSQYSLMDTYYVMEMLTTLRPKLVQHLLESCTSIKVKRLFLYMAEKAGHSWFKAVDIKNIDLGKGQRVLAPGGKYIAKYNVTISQELAEYE</sequence>
<reference evidence="2" key="2">
    <citation type="journal article" date="2021" name="PeerJ">
        <title>Extensive microbial diversity within the chicken gut microbiome revealed by metagenomics and culture.</title>
        <authorList>
            <person name="Gilroy R."/>
            <person name="Ravi A."/>
            <person name="Getino M."/>
            <person name="Pursley I."/>
            <person name="Horton D.L."/>
            <person name="Alikhan N.F."/>
            <person name="Baker D."/>
            <person name="Gharbi K."/>
            <person name="Hall N."/>
            <person name="Watson M."/>
            <person name="Adriaenssens E.M."/>
            <person name="Foster-Nyarko E."/>
            <person name="Jarju S."/>
            <person name="Secka A."/>
            <person name="Antonio M."/>
            <person name="Oren A."/>
            <person name="Chaudhuri R.R."/>
            <person name="La Ragione R."/>
            <person name="Hildebrand F."/>
            <person name="Pallen M.J."/>
        </authorList>
    </citation>
    <scope>NUCLEOTIDE SEQUENCE</scope>
    <source>
        <strain evidence="2">20514</strain>
    </source>
</reference>
<organism evidence="2 3">
    <name type="scientific">Candidatus Cryptobacteroides merdigallinarum</name>
    <dbReference type="NCBI Taxonomy" id="2840770"/>
    <lineage>
        <taxon>Bacteria</taxon>
        <taxon>Pseudomonadati</taxon>
        <taxon>Bacteroidota</taxon>
        <taxon>Bacteroidia</taxon>
        <taxon>Bacteroidales</taxon>
        <taxon>Candidatus Cryptobacteroides</taxon>
    </lineage>
</organism>
<dbReference type="InterPro" id="IPR021561">
    <property type="entry name" value="AbiEi_3"/>
</dbReference>
<comment type="caution">
    <text evidence="2">The sequence shown here is derived from an EMBL/GenBank/DDBJ whole genome shotgun (WGS) entry which is preliminary data.</text>
</comment>
<dbReference type="EMBL" id="JADIMQ010000073">
    <property type="protein sequence ID" value="MBO8448626.1"/>
    <property type="molecule type" value="Genomic_DNA"/>
</dbReference>
<evidence type="ECO:0000259" key="1">
    <source>
        <dbReference type="Pfam" id="PF17194"/>
    </source>
</evidence>
<proteinExistence type="predicted"/>
<evidence type="ECO:0000313" key="3">
    <source>
        <dbReference type="Proteomes" id="UP000810252"/>
    </source>
</evidence>
<evidence type="ECO:0000313" key="2">
    <source>
        <dbReference type="EMBL" id="MBO8448626.1"/>
    </source>
</evidence>
<accession>A0A9D9EIE3</accession>
<dbReference type="Proteomes" id="UP000810252">
    <property type="component" value="Unassembled WGS sequence"/>
</dbReference>
<protein>
    <submittedName>
        <fullName evidence="2">Type IV toxin-antitoxin system AbiEi family antitoxin</fullName>
    </submittedName>
</protein>
<dbReference type="AlphaFoldDB" id="A0A9D9EIE3"/>
<gene>
    <name evidence="2" type="ORF">IAC29_05070</name>
</gene>
<name>A0A9D9EIE3_9BACT</name>
<dbReference type="Pfam" id="PF11459">
    <property type="entry name" value="AbiEi_3"/>
    <property type="match status" value="1"/>
</dbReference>
<dbReference type="Pfam" id="PF17194">
    <property type="entry name" value="AbiEi_3_N"/>
    <property type="match status" value="1"/>
</dbReference>
<feature type="domain" description="Transcriptional regulator AbiEi antitoxin N-terminal" evidence="1">
    <location>
        <begin position="1"/>
        <end position="93"/>
    </location>
</feature>
<dbReference type="InterPro" id="IPR033455">
    <property type="entry name" value="AbiEi_3_N"/>
</dbReference>